<proteinExistence type="predicted"/>
<dbReference type="Pfam" id="PF07714">
    <property type="entry name" value="PK_Tyr_Ser-Thr"/>
    <property type="match status" value="1"/>
</dbReference>
<dbReference type="PROSITE" id="PS50011">
    <property type="entry name" value="PROTEIN_KINASE_DOM"/>
    <property type="match status" value="1"/>
</dbReference>
<keyword evidence="2" id="KW-0732">Signal</keyword>
<gene>
    <name evidence="4" type="ORF">As57867_016672</name>
</gene>
<evidence type="ECO:0000313" key="4">
    <source>
        <dbReference type="EMBL" id="KAF0692165.1"/>
    </source>
</evidence>
<organism evidence="4">
    <name type="scientific">Aphanomyces stellatus</name>
    <dbReference type="NCBI Taxonomy" id="120398"/>
    <lineage>
        <taxon>Eukaryota</taxon>
        <taxon>Sar</taxon>
        <taxon>Stramenopiles</taxon>
        <taxon>Oomycota</taxon>
        <taxon>Saprolegniomycetes</taxon>
        <taxon>Saprolegniales</taxon>
        <taxon>Verrucalvaceae</taxon>
        <taxon>Aphanomyces</taxon>
    </lineage>
</organism>
<feature type="signal peptide" evidence="2">
    <location>
        <begin position="1"/>
        <end position="20"/>
    </location>
</feature>
<dbReference type="PANTHER" id="PTHR44329">
    <property type="entry name" value="SERINE/THREONINE-PROTEIN KINASE TNNI3K-RELATED"/>
    <property type="match status" value="1"/>
</dbReference>
<dbReference type="EMBL" id="VJMH01005935">
    <property type="protein sequence ID" value="KAF0692165.1"/>
    <property type="molecule type" value="Genomic_DNA"/>
</dbReference>
<evidence type="ECO:0000256" key="2">
    <source>
        <dbReference type="SAM" id="SignalP"/>
    </source>
</evidence>
<evidence type="ECO:0000256" key="1">
    <source>
        <dbReference type="SAM" id="Phobius"/>
    </source>
</evidence>
<dbReference type="PANTHER" id="PTHR44329:SF214">
    <property type="entry name" value="PROTEIN KINASE DOMAIN-CONTAINING PROTEIN"/>
    <property type="match status" value="1"/>
</dbReference>
<keyword evidence="1" id="KW-1133">Transmembrane helix</keyword>
<evidence type="ECO:0000259" key="3">
    <source>
        <dbReference type="PROSITE" id="PS50011"/>
    </source>
</evidence>
<dbReference type="InterPro" id="IPR011009">
    <property type="entry name" value="Kinase-like_dom_sf"/>
</dbReference>
<dbReference type="PROSITE" id="PS00108">
    <property type="entry name" value="PROTEIN_KINASE_ST"/>
    <property type="match status" value="1"/>
</dbReference>
<dbReference type="GO" id="GO:0004674">
    <property type="term" value="F:protein serine/threonine kinase activity"/>
    <property type="evidence" value="ECO:0007669"/>
    <property type="project" value="TreeGrafter"/>
</dbReference>
<feature type="chain" id="PRO_5025602852" description="Protein kinase domain-containing protein" evidence="2">
    <location>
        <begin position="21"/>
        <end position="876"/>
    </location>
</feature>
<dbReference type="SUPFAM" id="SSF56112">
    <property type="entry name" value="Protein kinase-like (PK-like)"/>
    <property type="match status" value="1"/>
</dbReference>
<dbReference type="GO" id="GO:0005524">
    <property type="term" value="F:ATP binding"/>
    <property type="evidence" value="ECO:0007669"/>
    <property type="project" value="InterPro"/>
</dbReference>
<keyword evidence="1" id="KW-0812">Transmembrane</keyword>
<protein>
    <recommendedName>
        <fullName evidence="3">Protein kinase domain-containing protein</fullName>
    </recommendedName>
</protein>
<dbReference type="InterPro" id="IPR000719">
    <property type="entry name" value="Prot_kinase_dom"/>
</dbReference>
<dbReference type="InterPro" id="IPR008271">
    <property type="entry name" value="Ser/Thr_kinase_AS"/>
</dbReference>
<feature type="transmembrane region" description="Helical" evidence="1">
    <location>
        <begin position="622"/>
        <end position="645"/>
    </location>
</feature>
<dbReference type="InterPro" id="IPR051681">
    <property type="entry name" value="Ser/Thr_Kinases-Pseudokinases"/>
</dbReference>
<comment type="caution">
    <text evidence="4">The sequence shown here is derived from an EMBL/GenBank/DDBJ whole genome shotgun (WGS) entry which is preliminary data.</text>
</comment>
<dbReference type="OrthoDB" id="192267at2759"/>
<keyword evidence="1" id="KW-0472">Membrane</keyword>
<sequence>MTGHRRWLSCLLLLHFRAHAIDPPPGSPLAVSIFIGSVNSSLAAVPLNPAALAVQLPTSTLFILDNPFDPSSRTNGTLLIPTSVLPIQSVMTISRNQVFAATRASLKAPNSAVLVCDINHTVLGTCLVVRPGENVSDLGSLDLTQRIPIIDIPDDVVVEAFQYPNFRGQRVVRNATSPLVPSNGLYGWAAVNPGSLRVWSALTKATDDQLSIMAPLPRHTDITMYGSVSPTAQPLSIQVGASVPSLVVLLDFFPFFVFAVDIPLGLIIYGFDQPGYRGHVTPFLPHLYDTVYTNSISSLQSFKVRTANDPAPQSQPRPPTDTASCRYENAPPTAPLVEFTVGVDYLLLHPRTCNEAFHIPDGITIIGYDRPWLLGSSQIWTSNSSDEIAFWPWIYRLRSLQVVRTNEIPGHTERLSDNDHVRLFFYDLVGHDITFSIFRVGDAIPGLANWEAPVSTISGIHIHVPPSMVLLLYADFNFQGQKRIYRPNDSSNVLDNPFGRYKSVRVLHPSDWNASDEYTSPFVGFYTPWTNHTPVFLQPNDTIRAFVFPWIGSIVKLTVPNGTVAMGFTETDFGGHCQLWATDTTLLAPWNQSIRSIQAWHATDPRANCTFPSSTTFSPATAIVLSIASALAVSLCVTTAILLRFKQRHAQNTPKAKFDCLNWGDMDLLRLYKPSIHVIAHLATGANGFVSLAIFHGQQVAVKTMHSTSPTGPQVQKFIDEIQFLGGLKSPYIVTLIGAAWTHPTNLQCVMEYMNRGDLRHVLAHTTSPANWPWSAKLDVAHSVAQALFYLHSQQMIHRDLKSRNVLLDSKKGTKLADFGTSKQHVYEGDSMTAGVGTFRWMAPEMLLFQPYSNAVDVYSFGVLLSELATHTLPYA</sequence>
<dbReference type="AlphaFoldDB" id="A0A6A4Y681"/>
<dbReference type="PRINTS" id="PR00109">
    <property type="entry name" value="TYRKINASE"/>
</dbReference>
<feature type="non-terminal residue" evidence="4">
    <location>
        <position position="876"/>
    </location>
</feature>
<dbReference type="Gene3D" id="1.10.510.10">
    <property type="entry name" value="Transferase(Phosphotransferase) domain 1"/>
    <property type="match status" value="1"/>
</dbReference>
<reference evidence="4" key="1">
    <citation type="submission" date="2019-06" db="EMBL/GenBank/DDBJ databases">
        <title>Genomics analysis of Aphanomyces spp. identifies a new class of oomycete effector associated with host adaptation.</title>
        <authorList>
            <person name="Gaulin E."/>
        </authorList>
    </citation>
    <scope>NUCLEOTIDE SEQUENCE</scope>
    <source>
        <strain evidence="4">CBS 578.67</strain>
    </source>
</reference>
<name>A0A6A4Y681_9STRA</name>
<dbReference type="InterPro" id="IPR001245">
    <property type="entry name" value="Ser-Thr/Tyr_kinase_cat_dom"/>
</dbReference>
<accession>A0A6A4Y681</accession>
<dbReference type="SMART" id="SM00220">
    <property type="entry name" value="S_TKc"/>
    <property type="match status" value="1"/>
</dbReference>
<feature type="domain" description="Protein kinase" evidence="3">
    <location>
        <begin position="676"/>
        <end position="876"/>
    </location>
</feature>